<reference evidence="3" key="1">
    <citation type="submission" date="2023-01" db="EMBL/GenBank/DDBJ databases">
        <title>Key to firefly adult light organ development and bioluminescence: homeobox transcription factors regulate luciferase expression and transportation to peroxisome.</title>
        <authorList>
            <person name="Fu X."/>
        </authorList>
    </citation>
    <scope>NUCLEOTIDE SEQUENCE [LARGE SCALE GENOMIC DNA]</scope>
</reference>
<dbReference type="AlphaFoldDB" id="A0AAN7PR70"/>
<protein>
    <recommendedName>
        <fullName evidence="1">Myb/SANT-like DNA-binding domain-containing protein</fullName>
    </recommendedName>
</protein>
<comment type="caution">
    <text evidence="2">The sequence shown here is derived from an EMBL/GenBank/DDBJ whole genome shotgun (WGS) entry which is preliminary data.</text>
</comment>
<gene>
    <name evidence="2" type="ORF">RN001_003512</name>
</gene>
<evidence type="ECO:0000313" key="3">
    <source>
        <dbReference type="Proteomes" id="UP001353858"/>
    </source>
</evidence>
<dbReference type="Pfam" id="PF13837">
    <property type="entry name" value="Myb_DNA-bind_4"/>
    <property type="match status" value="1"/>
</dbReference>
<evidence type="ECO:0000259" key="1">
    <source>
        <dbReference type="Pfam" id="PF13837"/>
    </source>
</evidence>
<keyword evidence="3" id="KW-1185">Reference proteome</keyword>
<dbReference type="PANTHER" id="PTHR47595">
    <property type="entry name" value="HEAT SHOCK 70 KDA PROTEIN 14"/>
    <property type="match status" value="1"/>
</dbReference>
<proteinExistence type="predicted"/>
<sequence length="153" mass="18006">MLIILYSHRIVNKMRAKAYTYSFDHLQNKWKSLMRTYKSIKDHHNKTGTNRKSLPYYDLMDEILSDNPTIVPPLLMTNGIVEQTTSDAIDKEHVVLQQKNKKRKAKNINELIVQDESNSDTETDTFYINKINNGSHEDWHKELQVNNVKFKVN</sequence>
<feature type="domain" description="Myb/SANT-like DNA-binding" evidence="1">
    <location>
        <begin position="10"/>
        <end position="63"/>
    </location>
</feature>
<accession>A0AAN7PR70</accession>
<dbReference type="InterPro" id="IPR044822">
    <property type="entry name" value="Myb_DNA-bind_4"/>
</dbReference>
<dbReference type="Proteomes" id="UP001353858">
    <property type="component" value="Unassembled WGS sequence"/>
</dbReference>
<evidence type="ECO:0000313" key="2">
    <source>
        <dbReference type="EMBL" id="KAK4887241.1"/>
    </source>
</evidence>
<organism evidence="2 3">
    <name type="scientific">Aquatica leii</name>
    <dbReference type="NCBI Taxonomy" id="1421715"/>
    <lineage>
        <taxon>Eukaryota</taxon>
        <taxon>Metazoa</taxon>
        <taxon>Ecdysozoa</taxon>
        <taxon>Arthropoda</taxon>
        <taxon>Hexapoda</taxon>
        <taxon>Insecta</taxon>
        <taxon>Pterygota</taxon>
        <taxon>Neoptera</taxon>
        <taxon>Endopterygota</taxon>
        <taxon>Coleoptera</taxon>
        <taxon>Polyphaga</taxon>
        <taxon>Elateriformia</taxon>
        <taxon>Elateroidea</taxon>
        <taxon>Lampyridae</taxon>
        <taxon>Luciolinae</taxon>
        <taxon>Aquatica</taxon>
    </lineage>
</organism>
<name>A0AAN7PR70_9COLE</name>
<dbReference type="EMBL" id="JARPUR010000001">
    <property type="protein sequence ID" value="KAK4887241.1"/>
    <property type="molecule type" value="Genomic_DNA"/>
</dbReference>
<dbReference type="PANTHER" id="PTHR47595:SF1">
    <property type="entry name" value="MYB_SANT-LIKE DNA-BINDING DOMAIN-CONTAINING PROTEIN"/>
    <property type="match status" value="1"/>
</dbReference>